<keyword evidence="1" id="KW-0472">Membrane</keyword>
<dbReference type="EMBL" id="JAEACU010000005">
    <property type="protein sequence ID" value="KAH7527905.1"/>
    <property type="molecule type" value="Genomic_DNA"/>
</dbReference>
<gene>
    <name evidence="3" type="ORF">FEM48_Zijuj05G0015900</name>
</gene>
<organism evidence="3 4">
    <name type="scientific">Ziziphus jujuba var. spinosa</name>
    <dbReference type="NCBI Taxonomy" id="714518"/>
    <lineage>
        <taxon>Eukaryota</taxon>
        <taxon>Viridiplantae</taxon>
        <taxon>Streptophyta</taxon>
        <taxon>Embryophyta</taxon>
        <taxon>Tracheophyta</taxon>
        <taxon>Spermatophyta</taxon>
        <taxon>Magnoliopsida</taxon>
        <taxon>eudicotyledons</taxon>
        <taxon>Gunneridae</taxon>
        <taxon>Pentapetalae</taxon>
        <taxon>rosids</taxon>
        <taxon>fabids</taxon>
        <taxon>Rosales</taxon>
        <taxon>Rhamnaceae</taxon>
        <taxon>Paliureae</taxon>
        <taxon>Ziziphus</taxon>
    </lineage>
</organism>
<comment type="caution">
    <text evidence="3">The sequence shown here is derived from an EMBL/GenBank/DDBJ whole genome shotgun (WGS) entry which is preliminary data.</text>
</comment>
<name>A0A978VC16_ZIZJJ</name>
<keyword evidence="1" id="KW-1133">Transmembrane helix</keyword>
<dbReference type="InterPro" id="IPR013566">
    <property type="entry name" value="EF_hand_assoc_1"/>
</dbReference>
<evidence type="ECO:0000256" key="1">
    <source>
        <dbReference type="SAM" id="Phobius"/>
    </source>
</evidence>
<evidence type="ECO:0000259" key="2">
    <source>
        <dbReference type="Pfam" id="PF08355"/>
    </source>
</evidence>
<feature type="transmembrane region" description="Helical" evidence="1">
    <location>
        <begin position="38"/>
        <end position="63"/>
    </location>
</feature>
<evidence type="ECO:0000313" key="3">
    <source>
        <dbReference type="EMBL" id="KAH7527905.1"/>
    </source>
</evidence>
<evidence type="ECO:0000313" key="4">
    <source>
        <dbReference type="Proteomes" id="UP000813462"/>
    </source>
</evidence>
<dbReference type="AlphaFoldDB" id="A0A978VC16"/>
<dbReference type="Proteomes" id="UP000813462">
    <property type="component" value="Unassembled WGS sequence"/>
</dbReference>
<proteinExistence type="predicted"/>
<feature type="transmembrane region" description="Helical" evidence="1">
    <location>
        <begin position="131"/>
        <end position="151"/>
    </location>
</feature>
<keyword evidence="1" id="KW-0812">Transmembrane</keyword>
<feature type="domain" description="Mitochondrial Rho GTPase 1/3 EF hand associated type-1" evidence="2">
    <location>
        <begin position="182"/>
        <end position="234"/>
    </location>
</feature>
<dbReference type="Pfam" id="PF08355">
    <property type="entry name" value="EF_assoc_1"/>
    <property type="match status" value="1"/>
</dbReference>
<accession>A0A978VC16</accession>
<protein>
    <recommendedName>
        <fullName evidence="2">Mitochondrial Rho GTPase 1/3 EF hand associated type-1 domain-containing protein</fullName>
    </recommendedName>
</protein>
<sequence>MGCRSEIKVSRTHDFILMNECAYISSISQDADVFQFLAFPPIVCVWLIIPTTIVFSIVHNVFCLNQMLNYKFRTSSGLVEDTNLSFDVEMFWCSISLEGSKQTTICPEAIWVKSPSGKLLMRLWSCHAKTSIFSSGSLTSLIMIMFVLFHFDGALTPKELIQLFSTAPKSPFSEARYKDAAEKKGLSFDGLLSLWALMALLDPTLCMKNLVYIGYSVEPTDAIYVTGKRIINLQLQQPGIQEILVLKEFPEIGSFCFVSSDVSSKNGATNQLQKVADHCISTGIEVCQDTLLHITTKHGDSNDIFYGIAKDGWYKIKRSTSDICETDSYDTASELVSDSFIVGWREGLKMIPDSGFSVGPG</sequence>
<dbReference type="Gene3D" id="1.10.238.10">
    <property type="entry name" value="EF-hand"/>
    <property type="match status" value="1"/>
</dbReference>
<reference evidence="3" key="1">
    <citation type="journal article" date="2021" name="Front. Plant Sci.">
        <title>Chromosome-Scale Genome Assembly for Chinese Sour Jujube and Insights Into Its Genome Evolution and Domestication Signature.</title>
        <authorList>
            <person name="Shen L.-Y."/>
            <person name="Luo H."/>
            <person name="Wang X.-L."/>
            <person name="Wang X.-M."/>
            <person name="Qiu X.-J."/>
            <person name="Liu H."/>
            <person name="Zhou S.-S."/>
            <person name="Jia K.-H."/>
            <person name="Nie S."/>
            <person name="Bao Y.-T."/>
            <person name="Zhang R.-G."/>
            <person name="Yun Q.-Z."/>
            <person name="Chai Y.-H."/>
            <person name="Lu J.-Y."/>
            <person name="Li Y."/>
            <person name="Zhao S.-W."/>
            <person name="Mao J.-F."/>
            <person name="Jia S.-G."/>
            <person name="Mao Y.-M."/>
        </authorList>
    </citation>
    <scope>NUCLEOTIDE SEQUENCE</scope>
    <source>
        <strain evidence="3">AT0</strain>
        <tissue evidence="3">Leaf</tissue>
    </source>
</reference>